<dbReference type="STRING" id="1280949.HAD_07010"/>
<dbReference type="RefSeq" id="WP_035570189.1">
    <property type="nucleotide sequence ID" value="NZ_ARYH01000001.1"/>
</dbReference>
<organism evidence="1 2">
    <name type="scientific">Hyphomonas adhaerens MHS-3</name>
    <dbReference type="NCBI Taxonomy" id="1280949"/>
    <lineage>
        <taxon>Bacteria</taxon>
        <taxon>Pseudomonadati</taxon>
        <taxon>Pseudomonadota</taxon>
        <taxon>Alphaproteobacteria</taxon>
        <taxon>Hyphomonadales</taxon>
        <taxon>Hyphomonadaceae</taxon>
        <taxon>Hyphomonas</taxon>
    </lineage>
</organism>
<gene>
    <name evidence="1" type="ORF">HAD_07010</name>
</gene>
<reference evidence="1 2" key="1">
    <citation type="journal article" date="2014" name="Antonie Van Leeuwenhoek">
        <title>Hyphomonas beringensis sp. nov. and Hyphomonas chukchiensis sp. nov., isolated from surface seawater of the Bering Sea and Chukchi Sea.</title>
        <authorList>
            <person name="Li C."/>
            <person name="Lai Q."/>
            <person name="Li G."/>
            <person name="Dong C."/>
            <person name="Wang J."/>
            <person name="Liao Y."/>
            <person name="Shao Z."/>
        </authorList>
    </citation>
    <scope>NUCLEOTIDE SEQUENCE [LARGE SCALE GENOMIC DNA]</scope>
    <source>
        <strain evidence="1 2">MHS-3</strain>
    </source>
</reference>
<sequence length="96" mass="10426">MTDLFGYTFPDNLACAVCEHVFAGDRISVVCHDQDGGLQFLCGASGHQPENAKIVGLGQLAEWHDLKVLPALLHPGFTAELSDAGEWEILDTREES</sequence>
<protein>
    <submittedName>
        <fullName evidence="1">Uncharacterized protein</fullName>
    </submittedName>
</protein>
<dbReference type="AlphaFoldDB" id="A0A069E5N0"/>
<evidence type="ECO:0000313" key="2">
    <source>
        <dbReference type="Proteomes" id="UP000027446"/>
    </source>
</evidence>
<dbReference type="OrthoDB" id="7853719at2"/>
<name>A0A069E5N0_9PROT</name>
<keyword evidence="2" id="KW-1185">Reference proteome</keyword>
<proteinExistence type="predicted"/>
<evidence type="ECO:0000313" key="1">
    <source>
        <dbReference type="EMBL" id="KCZ85413.1"/>
    </source>
</evidence>
<comment type="caution">
    <text evidence="1">The sequence shown here is derived from an EMBL/GenBank/DDBJ whole genome shotgun (WGS) entry which is preliminary data.</text>
</comment>
<accession>A0A069E5N0</accession>
<dbReference type="Proteomes" id="UP000027446">
    <property type="component" value="Unassembled WGS sequence"/>
</dbReference>
<dbReference type="EMBL" id="ARYH01000001">
    <property type="protein sequence ID" value="KCZ85413.1"/>
    <property type="molecule type" value="Genomic_DNA"/>
</dbReference>